<accession>A0A7C9CW42</accession>
<protein>
    <recommendedName>
        <fullName evidence="1">Reverse transcriptase zinc-binding domain-containing protein</fullName>
    </recommendedName>
</protein>
<dbReference type="AlphaFoldDB" id="A0A7C9CW42"/>
<proteinExistence type="predicted"/>
<dbReference type="EMBL" id="GISG01060902">
    <property type="protein sequence ID" value="MBA4627267.1"/>
    <property type="molecule type" value="Transcribed_RNA"/>
</dbReference>
<evidence type="ECO:0000259" key="1">
    <source>
        <dbReference type="Pfam" id="PF13966"/>
    </source>
</evidence>
<organism evidence="2">
    <name type="scientific">Opuntia streptacantha</name>
    <name type="common">Prickly pear cactus</name>
    <name type="synonym">Opuntia cardona</name>
    <dbReference type="NCBI Taxonomy" id="393608"/>
    <lineage>
        <taxon>Eukaryota</taxon>
        <taxon>Viridiplantae</taxon>
        <taxon>Streptophyta</taxon>
        <taxon>Embryophyta</taxon>
        <taxon>Tracheophyta</taxon>
        <taxon>Spermatophyta</taxon>
        <taxon>Magnoliopsida</taxon>
        <taxon>eudicotyledons</taxon>
        <taxon>Gunneridae</taxon>
        <taxon>Pentapetalae</taxon>
        <taxon>Caryophyllales</taxon>
        <taxon>Cactineae</taxon>
        <taxon>Cactaceae</taxon>
        <taxon>Opuntioideae</taxon>
        <taxon>Opuntia</taxon>
    </lineage>
</organism>
<reference evidence="2" key="1">
    <citation type="journal article" date="2013" name="J. Plant Res.">
        <title>Effect of fungi and light on seed germination of three Opuntia species from semiarid lands of central Mexico.</title>
        <authorList>
            <person name="Delgado-Sanchez P."/>
            <person name="Jimenez-Bremont J.F."/>
            <person name="Guerrero-Gonzalez Mde L."/>
            <person name="Flores J."/>
        </authorList>
    </citation>
    <scope>NUCLEOTIDE SEQUENCE</scope>
    <source>
        <tissue evidence="2">Cladode</tissue>
    </source>
</reference>
<dbReference type="Pfam" id="PF13966">
    <property type="entry name" value="zf-RVT"/>
    <property type="match status" value="1"/>
</dbReference>
<reference evidence="2" key="2">
    <citation type="submission" date="2020-07" db="EMBL/GenBank/DDBJ databases">
        <authorList>
            <person name="Vera ALvarez R."/>
            <person name="Arias-Moreno D.M."/>
            <person name="Jimenez-Jacinto V."/>
            <person name="Jimenez-Bremont J.F."/>
            <person name="Swaminathan K."/>
            <person name="Moose S.P."/>
            <person name="Guerrero-Gonzalez M.L."/>
            <person name="Marino-Ramirez L."/>
            <person name="Landsman D."/>
            <person name="Rodriguez-Kessler M."/>
            <person name="Delgado-Sanchez P."/>
        </authorList>
    </citation>
    <scope>NUCLEOTIDE SEQUENCE</scope>
    <source>
        <tissue evidence="2">Cladode</tissue>
    </source>
</reference>
<evidence type="ECO:0000313" key="2">
    <source>
        <dbReference type="EMBL" id="MBA4627266.1"/>
    </source>
</evidence>
<name>A0A7C9CW42_OPUST</name>
<sequence length="242" mass="28817">MGWFEGTLWRWTLAWKRELEQTELQYLDALLNLLSQQCPKQDQEDTILWKENNIYSVKELQKQVNQEIEVESIVGTVWKKLAPPKVEFFMWLALLGKLSTRQRLFEKGLLQEDQVYCPLCAMFPESLDHILLLCSFSHQVWLSISSELGQSLIAAATFKEHYKNWMSIPRRKGLHKKVWILSFFAVAWNLWQTRNEILFQNKEYNQEILLQDIKRRMAFWMKAWRANLPYTEDVLAMNLGSL</sequence>
<dbReference type="EMBL" id="GISG01060901">
    <property type="protein sequence ID" value="MBA4627266.1"/>
    <property type="molecule type" value="Transcribed_RNA"/>
</dbReference>
<dbReference type="InterPro" id="IPR026960">
    <property type="entry name" value="RVT-Znf"/>
</dbReference>
<feature type="domain" description="Reverse transcriptase zinc-binding" evidence="1">
    <location>
        <begin position="55"/>
        <end position="141"/>
    </location>
</feature>